<feature type="compositionally biased region" description="Basic and acidic residues" evidence="1">
    <location>
        <begin position="40"/>
        <end position="59"/>
    </location>
</feature>
<proteinExistence type="predicted"/>
<feature type="non-terminal residue" evidence="2">
    <location>
        <position position="248"/>
    </location>
</feature>
<protein>
    <submittedName>
        <fullName evidence="2">Uncharacterized protein</fullName>
    </submittedName>
</protein>
<dbReference type="EMBL" id="CADCVL010000343">
    <property type="protein sequence ID" value="CAA9488276.1"/>
    <property type="molecule type" value="Genomic_DNA"/>
</dbReference>
<accession>A0A6J4S3G8</accession>
<organism evidence="2">
    <name type="scientific">uncultured Solirubrobacteraceae bacterium</name>
    <dbReference type="NCBI Taxonomy" id="1162706"/>
    <lineage>
        <taxon>Bacteria</taxon>
        <taxon>Bacillati</taxon>
        <taxon>Actinomycetota</taxon>
        <taxon>Thermoleophilia</taxon>
        <taxon>Solirubrobacterales</taxon>
        <taxon>Solirubrobacteraceae</taxon>
        <taxon>environmental samples</taxon>
    </lineage>
</organism>
<dbReference type="AlphaFoldDB" id="A0A6J4S3G8"/>
<gene>
    <name evidence="2" type="ORF">AVDCRST_MAG65-1867</name>
</gene>
<evidence type="ECO:0000313" key="2">
    <source>
        <dbReference type="EMBL" id="CAA9488276.1"/>
    </source>
</evidence>
<feature type="compositionally biased region" description="Low complexity" evidence="1">
    <location>
        <begin position="220"/>
        <end position="231"/>
    </location>
</feature>
<evidence type="ECO:0000256" key="1">
    <source>
        <dbReference type="SAM" id="MobiDB-lite"/>
    </source>
</evidence>
<feature type="region of interest" description="Disordered" evidence="1">
    <location>
        <begin position="1"/>
        <end position="103"/>
    </location>
</feature>
<reference evidence="2" key="1">
    <citation type="submission" date="2020-02" db="EMBL/GenBank/DDBJ databases">
        <authorList>
            <person name="Meier V. D."/>
        </authorList>
    </citation>
    <scope>NUCLEOTIDE SEQUENCE</scope>
    <source>
        <strain evidence="2">AVDCRST_MAG65</strain>
    </source>
</reference>
<feature type="compositionally biased region" description="Basic and acidic residues" evidence="1">
    <location>
        <begin position="165"/>
        <end position="192"/>
    </location>
</feature>
<feature type="compositionally biased region" description="Basic and acidic residues" evidence="1">
    <location>
        <begin position="8"/>
        <end position="23"/>
    </location>
</feature>
<feature type="region of interest" description="Disordered" evidence="1">
    <location>
        <begin position="157"/>
        <end position="248"/>
    </location>
</feature>
<name>A0A6J4S3G8_9ACTN</name>
<feature type="compositionally biased region" description="Low complexity" evidence="1">
    <location>
        <begin position="63"/>
        <end position="76"/>
    </location>
</feature>
<sequence>DGAGLPDPDGHRSGGRDGQHDGGRSVADLLPDPARPGHPAADRQRDQHVGPRPHGDRGRAGRRAGAARTAVATDLPGGAGRPRIAGRRRPAARLPGRDLRAAGPLPHRRLLAAGGGAAVGGVAGGQPADVAQPWRPVVQHADRVLLRRLLRRCRGGALPRPRGALLERHDAPAQRAQERPHGDRQRGGDGRLRLPRRSPVAGRRRAGHRVADRRSGGDEAGALHPGPRAAAGGRGDGCLRGPVDRSRV</sequence>
<feature type="non-terminal residue" evidence="2">
    <location>
        <position position="1"/>
    </location>
</feature>